<evidence type="ECO:0000313" key="1">
    <source>
        <dbReference type="EMBL" id="OAP43780.1"/>
    </source>
</evidence>
<evidence type="ECO:0000313" key="2">
    <source>
        <dbReference type="Proteomes" id="UP000094025"/>
    </source>
</evidence>
<dbReference type="AlphaFoldDB" id="A0A178Y8D0"/>
<accession>A0A178Y8D0</accession>
<proteinExistence type="predicted"/>
<protein>
    <submittedName>
        <fullName evidence="1">Uncharacterized protein</fullName>
    </submittedName>
</protein>
<name>A0A178Y8D0_9HYPH</name>
<keyword evidence="2" id="KW-1185">Reference proteome</keyword>
<sequence>MHGKVRIGPVGCMVHNVFAVTMPNMNPDRTVPIEVLLIDSVYASLNFSPRLDTAENLPLCLLVAAPHQTRITHYRVGLDIILGLEKFIEFVSLSKNLSIWAVNTFNRRFIPPIWEEWSWEGKLVDLVIANKRDTCDILDWFKKHRKGVCEGLIKVAGPAPVNG</sequence>
<reference evidence="1 2" key="1">
    <citation type="journal article" date="2016" name="Int. J. Syst. Evol. Microbiol.">
        <title>Ensifer glycinis sp. nov., an novel rhizobial species associated with Glycine spp.</title>
        <authorList>
            <person name="Yan H."/>
            <person name="Yan J."/>
            <person name="Sui X.H."/>
            <person name="Wang E.T."/>
            <person name="Chen W.X."/>
            <person name="Zhang X.X."/>
            <person name="Chen W.F."/>
        </authorList>
    </citation>
    <scope>NUCLEOTIDE SEQUENCE [LARGE SCALE GENOMIC DNA]</scope>
    <source>
        <strain evidence="1 2">CCBAU 23380</strain>
    </source>
</reference>
<dbReference type="EMBL" id="LPUX01000045">
    <property type="protein sequence ID" value="OAP43780.1"/>
    <property type="molecule type" value="Genomic_DNA"/>
</dbReference>
<comment type="caution">
    <text evidence="1">The sequence shown here is derived from an EMBL/GenBank/DDBJ whole genome shotgun (WGS) entry which is preliminary data.</text>
</comment>
<gene>
    <name evidence="1" type="ORF">AU381_09115</name>
</gene>
<dbReference type="Proteomes" id="UP000094025">
    <property type="component" value="Unassembled WGS sequence"/>
</dbReference>
<organism evidence="1 2">
    <name type="scientific">Sinorhizobium glycinis</name>
    <dbReference type="NCBI Taxonomy" id="1472378"/>
    <lineage>
        <taxon>Bacteria</taxon>
        <taxon>Pseudomonadati</taxon>
        <taxon>Pseudomonadota</taxon>
        <taxon>Alphaproteobacteria</taxon>
        <taxon>Hyphomicrobiales</taxon>
        <taxon>Rhizobiaceae</taxon>
        <taxon>Sinorhizobium/Ensifer group</taxon>
        <taxon>Sinorhizobium</taxon>
    </lineage>
</organism>